<comment type="caution">
    <text evidence="2">The sequence shown here is derived from an EMBL/GenBank/DDBJ whole genome shotgun (WGS) entry which is preliminary data.</text>
</comment>
<evidence type="ECO:0000313" key="2">
    <source>
        <dbReference type="EMBL" id="MBM7837934.1"/>
    </source>
</evidence>
<sequence length="129" mass="14551">MNPSIQPIHLRQVSLFILLISAVWFIVSIKSYDQDHQLVIQPVVTDVFAYTTTDLQLFLIEETGSGFQRATVTATFELEGSLINVLFHHVEDGLYEGEARFDQAGLWRGAVEAKTFSNNFTADMIIDVK</sequence>
<keyword evidence="1" id="KW-0472">Membrane</keyword>
<keyword evidence="1" id="KW-1133">Transmembrane helix</keyword>
<evidence type="ECO:0000256" key="1">
    <source>
        <dbReference type="SAM" id="Phobius"/>
    </source>
</evidence>
<organism evidence="2 3">
    <name type="scientific">Shouchella xiaoxiensis</name>
    <dbReference type="NCBI Taxonomy" id="766895"/>
    <lineage>
        <taxon>Bacteria</taxon>
        <taxon>Bacillati</taxon>
        <taxon>Bacillota</taxon>
        <taxon>Bacilli</taxon>
        <taxon>Bacillales</taxon>
        <taxon>Bacillaceae</taxon>
        <taxon>Shouchella</taxon>
    </lineage>
</organism>
<keyword evidence="1" id="KW-0812">Transmembrane</keyword>
<reference evidence="2" key="1">
    <citation type="submission" date="2021-01" db="EMBL/GenBank/DDBJ databases">
        <title>Genomic Encyclopedia of Type Strains, Phase IV (KMG-IV): sequencing the most valuable type-strain genomes for metagenomic binning, comparative biology and taxonomic classification.</title>
        <authorList>
            <person name="Goeker M."/>
        </authorList>
    </citation>
    <scope>NUCLEOTIDE SEQUENCE</scope>
    <source>
        <strain evidence="2">DSM 21943</strain>
    </source>
</reference>
<dbReference type="EMBL" id="JAFBCV010000003">
    <property type="protein sequence ID" value="MBM7837934.1"/>
    <property type="molecule type" value="Genomic_DNA"/>
</dbReference>
<dbReference type="RefSeq" id="WP_051991123.1">
    <property type="nucleotide sequence ID" value="NZ_JAFBCV010000003.1"/>
</dbReference>
<keyword evidence="3" id="KW-1185">Reference proteome</keyword>
<dbReference type="Proteomes" id="UP001179280">
    <property type="component" value="Unassembled WGS sequence"/>
</dbReference>
<accession>A0ABS2SQZ3</accession>
<proteinExistence type="predicted"/>
<evidence type="ECO:0008006" key="4">
    <source>
        <dbReference type="Google" id="ProtNLM"/>
    </source>
</evidence>
<protein>
    <recommendedName>
        <fullName evidence="4">YtkA-like domain-containing protein</fullName>
    </recommendedName>
</protein>
<name>A0ABS2SQZ3_9BACI</name>
<evidence type="ECO:0000313" key="3">
    <source>
        <dbReference type="Proteomes" id="UP001179280"/>
    </source>
</evidence>
<feature type="transmembrane region" description="Helical" evidence="1">
    <location>
        <begin position="12"/>
        <end position="32"/>
    </location>
</feature>
<gene>
    <name evidence="2" type="ORF">JOC54_001165</name>
</gene>